<evidence type="ECO:0000313" key="6">
    <source>
        <dbReference type="EMBL" id="BBY62124.1"/>
    </source>
</evidence>
<dbReference type="InterPro" id="IPR001753">
    <property type="entry name" value="Enoyl-CoA_hydra/iso"/>
</dbReference>
<dbReference type="KEGG" id="mhev:MHEL_03670"/>
<dbReference type="PANTHER" id="PTHR43459:SF1">
    <property type="entry name" value="EG:BACN32G11.4 PROTEIN"/>
    <property type="match status" value="1"/>
</dbReference>
<dbReference type="Gene3D" id="3.90.226.10">
    <property type="entry name" value="2-enoyl-CoA Hydratase, Chain A, domain 1"/>
    <property type="match status" value="1"/>
</dbReference>
<keyword evidence="7" id="KW-1185">Reference proteome</keyword>
<comment type="similarity">
    <text evidence="5">Belongs to the enoyl-CoA hydratase/isomerase family.</text>
</comment>
<comment type="catalytic activity">
    <reaction evidence="4">
        <text>a 4-saturated-(3S)-3-hydroxyacyl-CoA = a (3E)-enoyl-CoA + H2O</text>
        <dbReference type="Rhea" id="RHEA:20724"/>
        <dbReference type="ChEBI" id="CHEBI:15377"/>
        <dbReference type="ChEBI" id="CHEBI:58521"/>
        <dbReference type="ChEBI" id="CHEBI:137480"/>
        <dbReference type="EC" id="4.2.1.17"/>
    </reaction>
</comment>
<dbReference type="InterPro" id="IPR018376">
    <property type="entry name" value="Enoyl-CoA_hyd/isom_CS"/>
</dbReference>
<reference evidence="6 7" key="1">
    <citation type="journal article" date="2019" name="Emerg. Microbes Infect.">
        <title>Comprehensive subspecies identification of 175 nontuberculous mycobacteria species based on 7547 genomic profiles.</title>
        <authorList>
            <person name="Matsumoto Y."/>
            <person name="Kinjo T."/>
            <person name="Motooka D."/>
            <person name="Nabeya D."/>
            <person name="Jung N."/>
            <person name="Uechi K."/>
            <person name="Horii T."/>
            <person name="Iida T."/>
            <person name="Fujita J."/>
            <person name="Nakamura S."/>
        </authorList>
    </citation>
    <scope>NUCLEOTIDE SEQUENCE [LARGE SCALE GENOMIC DNA]</scope>
    <source>
        <strain evidence="6 7">JCM 30396</strain>
    </source>
</reference>
<dbReference type="GO" id="GO:0006631">
    <property type="term" value="P:fatty acid metabolic process"/>
    <property type="evidence" value="ECO:0007669"/>
    <property type="project" value="UniProtKB-KW"/>
</dbReference>
<sequence>MISTETLDLRVDNSVLYATLDAPPLNLIGPELVRDLVNLVLYLESHDDISVVLFRSASSEFFSAHVDMYRASELGAEVSRLEPGAPLGELYRRISALNQVSIAAITGRVRGAGSEFVLACDMRFAGEHAMFGQPEIGLGAVPGAGALQHLTRLMGRGRALEALIGAEDFPADLAAQYGWINRVLPEDELPAFTSALAHRIARFPTAGIADAKRRVNALTLPDPDALHEDSQLFLAGLGRPETKARMQQLFAAGMQTDGALEAGFGAGLDDLAPSRL</sequence>
<dbReference type="PANTHER" id="PTHR43459">
    <property type="entry name" value="ENOYL-COA HYDRATASE"/>
    <property type="match status" value="1"/>
</dbReference>
<dbReference type="Proteomes" id="UP000467148">
    <property type="component" value="Chromosome"/>
</dbReference>
<keyword evidence="2" id="KW-0443">Lipid metabolism</keyword>
<dbReference type="AlphaFoldDB" id="A0A7I7SYL2"/>
<evidence type="ECO:0000256" key="5">
    <source>
        <dbReference type="RuleBase" id="RU003707"/>
    </source>
</evidence>
<evidence type="ECO:0000313" key="7">
    <source>
        <dbReference type="Proteomes" id="UP000467148"/>
    </source>
</evidence>
<name>A0A7I7SYL2_9MYCO</name>
<dbReference type="SUPFAM" id="SSF52096">
    <property type="entry name" value="ClpP/crotonase"/>
    <property type="match status" value="1"/>
</dbReference>
<dbReference type="CDD" id="cd06558">
    <property type="entry name" value="crotonase-like"/>
    <property type="match status" value="1"/>
</dbReference>
<protein>
    <submittedName>
        <fullName evidence="6">Enoyl-CoA hydratase</fullName>
    </submittedName>
</protein>
<evidence type="ECO:0000256" key="4">
    <source>
        <dbReference type="ARBA" id="ARBA00023717"/>
    </source>
</evidence>
<dbReference type="PROSITE" id="PS00166">
    <property type="entry name" value="ENOYL_COA_HYDRATASE"/>
    <property type="match status" value="1"/>
</dbReference>
<comment type="catalytic activity">
    <reaction evidence="3">
        <text>a (3S)-3-hydroxyacyl-CoA = a (2E)-enoyl-CoA + H2O</text>
        <dbReference type="Rhea" id="RHEA:16105"/>
        <dbReference type="ChEBI" id="CHEBI:15377"/>
        <dbReference type="ChEBI" id="CHEBI:57318"/>
        <dbReference type="ChEBI" id="CHEBI:58856"/>
        <dbReference type="EC" id="4.2.1.17"/>
    </reaction>
</comment>
<dbReference type="Pfam" id="PF00378">
    <property type="entry name" value="ECH_1"/>
    <property type="match status" value="1"/>
</dbReference>
<dbReference type="GO" id="GO:0004300">
    <property type="term" value="F:enoyl-CoA hydratase activity"/>
    <property type="evidence" value="ECO:0007669"/>
    <property type="project" value="UniProtKB-EC"/>
</dbReference>
<evidence type="ECO:0000256" key="1">
    <source>
        <dbReference type="ARBA" id="ARBA00002994"/>
    </source>
</evidence>
<evidence type="ECO:0000256" key="2">
    <source>
        <dbReference type="ARBA" id="ARBA00022832"/>
    </source>
</evidence>
<gene>
    <name evidence="6" type="ORF">MHEL_03670</name>
</gene>
<dbReference type="EMBL" id="AP022596">
    <property type="protein sequence ID" value="BBY62124.1"/>
    <property type="molecule type" value="Genomic_DNA"/>
</dbReference>
<keyword evidence="2" id="KW-0276">Fatty acid metabolism</keyword>
<dbReference type="InterPro" id="IPR029045">
    <property type="entry name" value="ClpP/crotonase-like_dom_sf"/>
</dbReference>
<evidence type="ECO:0000256" key="3">
    <source>
        <dbReference type="ARBA" id="ARBA00023709"/>
    </source>
</evidence>
<organism evidence="6 7">
    <name type="scientific">Mycolicibacterium helvum</name>
    <dbReference type="NCBI Taxonomy" id="1534349"/>
    <lineage>
        <taxon>Bacteria</taxon>
        <taxon>Bacillati</taxon>
        <taxon>Actinomycetota</taxon>
        <taxon>Actinomycetes</taxon>
        <taxon>Mycobacteriales</taxon>
        <taxon>Mycobacteriaceae</taxon>
        <taxon>Mycolicibacterium</taxon>
    </lineage>
</organism>
<accession>A0A7I7SYL2</accession>
<proteinExistence type="inferred from homology"/>
<comment type="function">
    <text evidence="1">Could possibly oxidize fatty acids using specific components.</text>
</comment>
<dbReference type="RefSeq" id="WP_163745983.1">
    <property type="nucleotide sequence ID" value="NZ_AP022596.1"/>
</dbReference>